<dbReference type="RefSeq" id="XP_041561099.1">
    <property type="nucleotide sequence ID" value="XM_041695361.1"/>
</dbReference>
<reference evidence="1" key="1">
    <citation type="submission" date="2021-01" db="EMBL/GenBank/DDBJ databases">
        <authorList>
            <consortium name="Aspergillus puulaauensis MK2 genome sequencing consortium"/>
            <person name="Kazuki M."/>
            <person name="Futagami T."/>
        </authorList>
    </citation>
    <scope>NUCLEOTIDE SEQUENCE</scope>
    <source>
        <strain evidence="1">MK2</strain>
    </source>
</reference>
<protein>
    <recommendedName>
        <fullName evidence="3">F-box domain-containing protein</fullName>
    </recommendedName>
</protein>
<dbReference type="Proteomes" id="UP000654913">
    <property type="component" value="Chromosome 7"/>
</dbReference>
<keyword evidence="2" id="KW-1185">Reference proteome</keyword>
<proteinExistence type="predicted"/>
<dbReference type="AlphaFoldDB" id="A0A7R8ATG1"/>
<dbReference type="EMBL" id="AP024449">
    <property type="protein sequence ID" value="BCS28913.1"/>
    <property type="molecule type" value="Genomic_DNA"/>
</dbReference>
<dbReference type="GeneID" id="64978910"/>
<organism evidence="1 2">
    <name type="scientific">Aspergillus puulaauensis</name>
    <dbReference type="NCBI Taxonomy" id="1220207"/>
    <lineage>
        <taxon>Eukaryota</taxon>
        <taxon>Fungi</taxon>
        <taxon>Dikarya</taxon>
        <taxon>Ascomycota</taxon>
        <taxon>Pezizomycotina</taxon>
        <taxon>Eurotiomycetes</taxon>
        <taxon>Eurotiomycetidae</taxon>
        <taxon>Eurotiales</taxon>
        <taxon>Aspergillaceae</taxon>
        <taxon>Aspergillus</taxon>
    </lineage>
</organism>
<sequence>MRNSTNTSKQGITATGRQLNMFLQLPTELIQNIAYLLPTNADRINFAQCSSDLAAKILPAESHIWRRLFRDTYDEIMRLSVVDYKIEYQIRTIVLARPVDFKYGQKEKQTYWLELLRDMIREGLGQDESSEVPKTFSCLREALFNTEFLNRPVSGYMMRKPDPPSDLFCAVQLALTYLALDPSMHVRCLRTDYDIGAVYALPETEKELIDVDFELSMDVALDIRNFWLRHLLNPDEGTFHISYMNLPKYHRPARPSPMGLILGDEKRKLPLSWLGYESCICPHPPEVSELEVRQTCADLNGHIVEVEHITLQLEEHPDPGNWPDLFEKYVSEFRGRHDDKCTFFRGIQTYHGSGGDRSAPVRGFIENTYGDRIRGCWSRITFVTYESSHWQGEHGALGSYFSEPWPPMDLHDDFTSIYAYSGVVIPGSSLMVGHWWDPWADEDTGDKGPFIFWCI</sequence>
<evidence type="ECO:0008006" key="3">
    <source>
        <dbReference type="Google" id="ProtNLM"/>
    </source>
</evidence>
<evidence type="ECO:0000313" key="2">
    <source>
        <dbReference type="Proteomes" id="UP000654913"/>
    </source>
</evidence>
<evidence type="ECO:0000313" key="1">
    <source>
        <dbReference type="EMBL" id="BCS28913.1"/>
    </source>
</evidence>
<reference evidence="1" key="2">
    <citation type="submission" date="2021-02" db="EMBL/GenBank/DDBJ databases">
        <title>Aspergillus puulaauensis MK2 genome sequence.</title>
        <authorList>
            <person name="Futagami T."/>
            <person name="Mori K."/>
            <person name="Kadooka C."/>
            <person name="Tanaka T."/>
        </authorList>
    </citation>
    <scope>NUCLEOTIDE SEQUENCE</scope>
    <source>
        <strain evidence="1">MK2</strain>
    </source>
</reference>
<dbReference type="OrthoDB" id="6339427at2759"/>
<name>A0A7R8ATG1_9EURO</name>
<accession>A0A7R8ATG1</accession>
<dbReference type="KEGG" id="apuu:APUU_70483A"/>
<gene>
    <name evidence="1" type="ORF">APUU_70483A</name>
</gene>